<accession>A0A0F9BLI4</accession>
<proteinExistence type="predicted"/>
<evidence type="ECO:0000313" key="1">
    <source>
        <dbReference type="EMBL" id="KKL22699.1"/>
    </source>
</evidence>
<reference evidence="1" key="1">
    <citation type="journal article" date="2015" name="Nature">
        <title>Complex archaea that bridge the gap between prokaryotes and eukaryotes.</title>
        <authorList>
            <person name="Spang A."/>
            <person name="Saw J.H."/>
            <person name="Jorgensen S.L."/>
            <person name="Zaremba-Niedzwiedzka K."/>
            <person name="Martijn J."/>
            <person name="Lind A.E."/>
            <person name="van Eijk R."/>
            <person name="Schleper C."/>
            <person name="Guy L."/>
            <person name="Ettema T.J."/>
        </authorList>
    </citation>
    <scope>NUCLEOTIDE SEQUENCE</scope>
</reference>
<name>A0A0F9BLI4_9ZZZZ</name>
<dbReference type="AlphaFoldDB" id="A0A0F9BLI4"/>
<protein>
    <submittedName>
        <fullName evidence="1">Uncharacterized protein</fullName>
    </submittedName>
</protein>
<organism evidence="1">
    <name type="scientific">marine sediment metagenome</name>
    <dbReference type="NCBI Taxonomy" id="412755"/>
    <lineage>
        <taxon>unclassified sequences</taxon>
        <taxon>metagenomes</taxon>
        <taxon>ecological metagenomes</taxon>
    </lineage>
</organism>
<gene>
    <name evidence="1" type="ORF">LCGC14_2432830</name>
</gene>
<sequence length="77" mass="9016">MAKKIVKVICEIKVPFHDYGKASLNKRVVAKIKREIRWTLEDHCRHVELDDIEKDEDGIWNQDCSYATTIKVKGDLM</sequence>
<dbReference type="EMBL" id="LAZR01037251">
    <property type="protein sequence ID" value="KKL22699.1"/>
    <property type="molecule type" value="Genomic_DNA"/>
</dbReference>
<comment type="caution">
    <text evidence="1">The sequence shown here is derived from an EMBL/GenBank/DDBJ whole genome shotgun (WGS) entry which is preliminary data.</text>
</comment>